<reference evidence="2 3" key="1">
    <citation type="submission" date="2016-10" db="EMBL/GenBank/DDBJ databases">
        <authorList>
            <person name="de Groot N.N."/>
        </authorList>
    </citation>
    <scope>NUCLEOTIDE SEQUENCE [LARGE SCALE GENOMIC DNA]</scope>
    <source>
        <strain evidence="2 3">DSM 23142</strain>
    </source>
</reference>
<dbReference type="OrthoDB" id="3784033at2"/>
<organism evidence="2 3">
    <name type="scientific">Microbacterium pygmaeum</name>
    <dbReference type="NCBI Taxonomy" id="370764"/>
    <lineage>
        <taxon>Bacteria</taxon>
        <taxon>Bacillati</taxon>
        <taxon>Actinomycetota</taxon>
        <taxon>Actinomycetes</taxon>
        <taxon>Micrococcales</taxon>
        <taxon>Microbacteriaceae</taxon>
        <taxon>Microbacterium</taxon>
    </lineage>
</organism>
<dbReference type="PROSITE" id="PS51257">
    <property type="entry name" value="PROKAR_LIPOPROTEIN"/>
    <property type="match status" value="1"/>
</dbReference>
<dbReference type="EMBL" id="LT629692">
    <property type="protein sequence ID" value="SDG61207.1"/>
    <property type="molecule type" value="Genomic_DNA"/>
</dbReference>
<dbReference type="AlphaFoldDB" id="A0A1G7VND4"/>
<keyword evidence="1" id="KW-0732">Signal</keyword>
<evidence type="ECO:0000313" key="3">
    <source>
        <dbReference type="Proteomes" id="UP000199009"/>
    </source>
</evidence>
<gene>
    <name evidence="2" type="ORF">SAMN04489810_0769</name>
</gene>
<name>A0A1G7VND4_9MICO</name>
<feature type="chain" id="PRO_5039647119" evidence="1">
    <location>
        <begin position="28"/>
        <end position="309"/>
    </location>
</feature>
<dbReference type="STRING" id="370764.SAMN04489810_0769"/>
<proteinExistence type="predicted"/>
<keyword evidence="3" id="KW-1185">Reference proteome</keyword>
<feature type="signal peptide" evidence="1">
    <location>
        <begin position="1"/>
        <end position="27"/>
    </location>
</feature>
<dbReference type="RefSeq" id="WP_091486621.1">
    <property type="nucleotide sequence ID" value="NZ_LT629692.1"/>
</dbReference>
<accession>A0A1G7VND4</accession>
<evidence type="ECO:0000313" key="2">
    <source>
        <dbReference type="EMBL" id="SDG61207.1"/>
    </source>
</evidence>
<dbReference type="Proteomes" id="UP000199009">
    <property type="component" value="Chromosome I"/>
</dbReference>
<evidence type="ECO:0000256" key="1">
    <source>
        <dbReference type="SAM" id="SignalP"/>
    </source>
</evidence>
<protein>
    <submittedName>
        <fullName evidence="2">Uncharacterized protein</fullName>
    </submittedName>
</protein>
<sequence length="309" mass="32591">MTVVPTRGTWRRRVAALVGSALILALAACAPGAAPSPSAPTAGALPEGIEVELYQLRSDVAERGAQVRVVNASDDDLVITRVTFDDDWFTGPSVRERESGIAAGRTVDLRIELPESACDDEPDAAERTSRVTLEFAVGNDDAARTATVEVADPLGFTELVHEKECLRHDLAQLATLEWTSFTPSAAPSPAQLVLSITPGSATAAATGELVQIETTNLLQFADLPTPFPLAIALPLALAPGTAVREVEVPLVPLRCDPHAVMEDKRGTVFNLGVQVDGAVGVVEVAASERLRGDILRWVSDWCGFGPGQG</sequence>